<reference evidence="1 2" key="1">
    <citation type="submission" date="2019-07" db="EMBL/GenBank/DDBJ databases">
        <title>Whole genome shotgun sequence of Thiobacillus plumbophilus NBRC 107929.</title>
        <authorList>
            <person name="Hosoyama A."/>
            <person name="Uohara A."/>
            <person name="Ohji S."/>
            <person name="Ichikawa N."/>
        </authorList>
    </citation>
    <scope>NUCLEOTIDE SEQUENCE [LARGE SCALE GENOMIC DNA]</scope>
    <source>
        <strain evidence="1 2">NBRC 107929</strain>
    </source>
</reference>
<dbReference type="Proteomes" id="UP000321337">
    <property type="component" value="Unassembled WGS sequence"/>
</dbReference>
<keyword evidence="2" id="KW-1185">Reference proteome</keyword>
<dbReference type="RefSeq" id="WP_147071558.1">
    <property type="nucleotide sequence ID" value="NZ_AP021884.1"/>
</dbReference>
<dbReference type="OrthoDB" id="9152892at2"/>
<sequence>MKAHAQPVTLDDLMACVDGQLDAERRPQVEALIASDPLTAERVAGMRAQRQALRAHYEPVLTEPIPLRLLASRRQTGSAWARVTSIAASVLIGLAVGSAGTWQYLAHTPGMSANVALENSGIDLPRFVHQAAVAHTAYVPDVRRPVEIYSAQQQQLVTWLSKRLGRQLKVPNLENTGFSLVGGRLLPGEVNKPAAQFMYENSAGQRITLYLRGMAQPTPETAFRFAEQDGIATFYWVDLDWGYALSGDLPRATLLNVANSVYQQLGG</sequence>
<comment type="caution">
    <text evidence="1">The sequence shown here is derived from an EMBL/GenBank/DDBJ whole genome shotgun (WGS) entry which is preliminary data.</text>
</comment>
<organism evidence="1 2">
    <name type="scientific">Sulfuriferula plumbiphila</name>
    <dbReference type="NCBI Taxonomy" id="171865"/>
    <lineage>
        <taxon>Bacteria</taxon>
        <taxon>Pseudomonadati</taxon>
        <taxon>Pseudomonadota</taxon>
        <taxon>Betaproteobacteria</taxon>
        <taxon>Nitrosomonadales</taxon>
        <taxon>Sulfuricellaceae</taxon>
        <taxon>Sulfuriferula</taxon>
    </lineage>
</organism>
<gene>
    <name evidence="1" type="ORF">TPL01_10810</name>
</gene>
<dbReference type="EMBL" id="BKAD01000010">
    <property type="protein sequence ID" value="GEP29943.1"/>
    <property type="molecule type" value="Genomic_DNA"/>
</dbReference>
<evidence type="ECO:0000313" key="1">
    <source>
        <dbReference type="EMBL" id="GEP29943.1"/>
    </source>
</evidence>
<name>A0A512L637_9PROT</name>
<dbReference type="AlphaFoldDB" id="A0A512L637"/>
<proteinExistence type="predicted"/>
<accession>A0A512L637</accession>
<protein>
    <submittedName>
        <fullName evidence="1">Membrane protein</fullName>
    </submittedName>
</protein>
<evidence type="ECO:0000313" key="2">
    <source>
        <dbReference type="Proteomes" id="UP000321337"/>
    </source>
</evidence>